<accession>A0ABQ6BYA7</accession>
<evidence type="ECO:0000313" key="2">
    <source>
        <dbReference type="EMBL" id="GLS13153.1"/>
    </source>
</evidence>
<keyword evidence="1" id="KW-0732">Signal</keyword>
<evidence type="ECO:0000256" key="1">
    <source>
        <dbReference type="SAM" id="SignalP"/>
    </source>
</evidence>
<feature type="chain" id="PRO_5046181668" description="DUF1439 domain-containing protein" evidence="1">
    <location>
        <begin position="22"/>
        <end position="184"/>
    </location>
</feature>
<feature type="signal peptide" evidence="1">
    <location>
        <begin position="1"/>
        <end position="21"/>
    </location>
</feature>
<proteinExistence type="predicted"/>
<dbReference type="EMBL" id="BSPB01000003">
    <property type="protein sequence ID" value="GLS13153.1"/>
    <property type="molecule type" value="Genomic_DNA"/>
</dbReference>
<protein>
    <recommendedName>
        <fullName evidence="4">DUF1439 domain-containing protein</fullName>
    </recommendedName>
</protein>
<dbReference type="Gene3D" id="3.15.10.40">
    <property type="entry name" value="Uncharacterised protein PF07273, DUF1439"/>
    <property type="match status" value="1"/>
</dbReference>
<keyword evidence="3" id="KW-1185">Reference proteome</keyword>
<evidence type="ECO:0000313" key="3">
    <source>
        <dbReference type="Proteomes" id="UP001156903"/>
    </source>
</evidence>
<reference evidence="3" key="1">
    <citation type="journal article" date="2019" name="Int. J. Syst. Evol. Microbiol.">
        <title>The Global Catalogue of Microorganisms (GCM) 10K type strain sequencing project: providing services to taxonomists for standard genome sequencing and annotation.</title>
        <authorList>
            <consortium name="The Broad Institute Genomics Platform"/>
            <consortium name="The Broad Institute Genome Sequencing Center for Infectious Disease"/>
            <person name="Wu L."/>
            <person name="Ma J."/>
        </authorList>
    </citation>
    <scope>NUCLEOTIDE SEQUENCE [LARGE SCALE GENOMIC DNA]</scope>
    <source>
        <strain evidence="3">NBRC 109341</strain>
    </source>
</reference>
<organism evidence="2 3">
    <name type="scientific">Hydrogenophaga electricum</name>
    <dbReference type="NCBI Taxonomy" id="1230953"/>
    <lineage>
        <taxon>Bacteria</taxon>
        <taxon>Pseudomonadati</taxon>
        <taxon>Pseudomonadota</taxon>
        <taxon>Betaproteobacteria</taxon>
        <taxon>Burkholderiales</taxon>
        <taxon>Comamonadaceae</taxon>
        <taxon>Hydrogenophaga</taxon>
    </lineage>
</organism>
<evidence type="ECO:0008006" key="4">
    <source>
        <dbReference type="Google" id="ProtNLM"/>
    </source>
</evidence>
<comment type="caution">
    <text evidence="2">The sequence shown here is derived from an EMBL/GenBank/DDBJ whole genome shotgun (WGS) entry which is preliminary data.</text>
</comment>
<gene>
    <name evidence="2" type="ORF">GCM10007935_05820</name>
</gene>
<sequence>MGAAGLALAFGMGLSACSAMAPGPRTVEVSEARLAEMLARHFPVDTRYMELFDVSLTHPRLRLLPAQNRIATQMDYTLGSALTGGRSLQGLLELSYGLRFEPSDGTLRLDAVRVERFDVPGVPVAQQPRVSRLGGVLAESVLQDAVVHRLRPEQLQTLAGWGYEPGPLQVVPGGVRLTLMPVKR</sequence>
<name>A0ABQ6BYA7_9BURK</name>
<dbReference type="Proteomes" id="UP001156903">
    <property type="component" value="Unassembled WGS sequence"/>
</dbReference>